<keyword evidence="2" id="KW-1185">Reference proteome</keyword>
<organism evidence="1 2">
    <name type="scientific">Pleurodeles waltl</name>
    <name type="common">Iberian ribbed newt</name>
    <dbReference type="NCBI Taxonomy" id="8319"/>
    <lineage>
        <taxon>Eukaryota</taxon>
        <taxon>Metazoa</taxon>
        <taxon>Chordata</taxon>
        <taxon>Craniata</taxon>
        <taxon>Vertebrata</taxon>
        <taxon>Euteleostomi</taxon>
        <taxon>Amphibia</taxon>
        <taxon>Batrachia</taxon>
        <taxon>Caudata</taxon>
        <taxon>Salamandroidea</taxon>
        <taxon>Salamandridae</taxon>
        <taxon>Pleurodelinae</taxon>
        <taxon>Pleurodeles</taxon>
    </lineage>
</organism>
<protein>
    <submittedName>
        <fullName evidence="1">Uncharacterized protein</fullName>
    </submittedName>
</protein>
<evidence type="ECO:0000313" key="2">
    <source>
        <dbReference type="Proteomes" id="UP001066276"/>
    </source>
</evidence>
<name>A0AAV7KW84_PLEWA</name>
<accession>A0AAV7KW84</accession>
<sequence length="84" mass="9490">MRAREAKAHKRGRSALLCKSCCSLGIPYSELGRELVFHAHIDRSEKQIPGELPAWRLFAAVGLKEVLAIEWMAQNRTHDYRSAG</sequence>
<reference evidence="1" key="1">
    <citation type="journal article" date="2022" name="bioRxiv">
        <title>Sequencing and chromosome-scale assembly of the giantPleurodeles waltlgenome.</title>
        <authorList>
            <person name="Brown T."/>
            <person name="Elewa A."/>
            <person name="Iarovenko S."/>
            <person name="Subramanian E."/>
            <person name="Araus A.J."/>
            <person name="Petzold A."/>
            <person name="Susuki M."/>
            <person name="Suzuki K.-i.T."/>
            <person name="Hayashi T."/>
            <person name="Toyoda A."/>
            <person name="Oliveira C."/>
            <person name="Osipova E."/>
            <person name="Leigh N.D."/>
            <person name="Simon A."/>
            <person name="Yun M.H."/>
        </authorList>
    </citation>
    <scope>NUCLEOTIDE SEQUENCE</scope>
    <source>
        <strain evidence="1">20211129_DDA</strain>
        <tissue evidence="1">Liver</tissue>
    </source>
</reference>
<comment type="caution">
    <text evidence="1">The sequence shown here is derived from an EMBL/GenBank/DDBJ whole genome shotgun (WGS) entry which is preliminary data.</text>
</comment>
<proteinExistence type="predicted"/>
<gene>
    <name evidence="1" type="ORF">NDU88_003871</name>
</gene>
<dbReference type="EMBL" id="JANPWB010000016">
    <property type="protein sequence ID" value="KAJ1083716.1"/>
    <property type="molecule type" value="Genomic_DNA"/>
</dbReference>
<dbReference type="Proteomes" id="UP001066276">
    <property type="component" value="Chromosome 12"/>
</dbReference>
<evidence type="ECO:0000313" key="1">
    <source>
        <dbReference type="EMBL" id="KAJ1083716.1"/>
    </source>
</evidence>
<dbReference type="AlphaFoldDB" id="A0AAV7KW84"/>